<proteinExistence type="predicted"/>
<dbReference type="PROSITE" id="PS00552">
    <property type="entry name" value="HTH_MERR_1"/>
    <property type="match status" value="1"/>
</dbReference>
<reference evidence="7 8" key="1">
    <citation type="submission" date="2018-06" db="EMBL/GenBank/DDBJ databases">
        <authorList>
            <consortium name="Pathogen Informatics"/>
            <person name="Doyle S."/>
        </authorList>
    </citation>
    <scope>NUCLEOTIDE SEQUENCE [LARGE SCALE GENOMIC DNA]</scope>
    <source>
        <strain evidence="7 8">NCTC11165</strain>
    </source>
</reference>
<dbReference type="CDD" id="cd04785">
    <property type="entry name" value="HTH_CadR-PbrR-like"/>
    <property type="match status" value="1"/>
</dbReference>
<dbReference type="Proteomes" id="UP000250358">
    <property type="component" value="Unassembled WGS sequence"/>
</dbReference>
<dbReference type="PANTHER" id="PTHR30204">
    <property type="entry name" value="REDOX-CYCLING DRUG-SENSING TRANSCRIPTIONAL ACTIVATOR SOXR"/>
    <property type="match status" value="1"/>
</dbReference>
<evidence type="ECO:0000259" key="4">
    <source>
        <dbReference type="PROSITE" id="PS50937"/>
    </source>
</evidence>
<dbReference type="PANTHER" id="PTHR30204:SF94">
    <property type="entry name" value="HEAVY METAL-DEPENDENT TRANSCRIPTIONAL REGULATOR HI_0293-RELATED"/>
    <property type="match status" value="1"/>
</dbReference>
<organism evidence="7 8">
    <name type="scientific">Brevundimonas diminuta</name>
    <name type="common">Pseudomonas diminuta</name>
    <dbReference type="NCBI Taxonomy" id="293"/>
    <lineage>
        <taxon>Bacteria</taxon>
        <taxon>Pseudomonadati</taxon>
        <taxon>Pseudomonadota</taxon>
        <taxon>Alphaproteobacteria</taxon>
        <taxon>Caulobacterales</taxon>
        <taxon>Caulobacteraceae</taxon>
        <taxon>Brevundimonas</taxon>
    </lineage>
</organism>
<dbReference type="AlphaFoldDB" id="A0A246KII2"/>
<protein>
    <submittedName>
        <fullName evidence="6">Helix-turn-helix domain-containing protein</fullName>
    </submittedName>
    <submittedName>
        <fullName evidence="5">MerR family transcriptional regulator</fullName>
    </submittedName>
    <submittedName>
        <fullName evidence="7">Zn(II)-responsive regulator of zntA</fullName>
    </submittedName>
</protein>
<evidence type="ECO:0000256" key="2">
    <source>
        <dbReference type="ARBA" id="ARBA00023125"/>
    </source>
</evidence>
<accession>A0A246KII2</accession>
<dbReference type="PROSITE" id="PS50937">
    <property type="entry name" value="HTH_MERR_2"/>
    <property type="match status" value="1"/>
</dbReference>
<dbReference type="EMBL" id="CP035093">
    <property type="protein sequence ID" value="QAT15130.1"/>
    <property type="molecule type" value="Genomic_DNA"/>
</dbReference>
<dbReference type="Pfam" id="PF09278">
    <property type="entry name" value="MerR-DNA-bind"/>
    <property type="match status" value="1"/>
</dbReference>
<dbReference type="EMBL" id="UAQM01000006">
    <property type="protein sequence ID" value="SPU43862.1"/>
    <property type="molecule type" value="Genomic_DNA"/>
</dbReference>
<dbReference type="RefSeq" id="WP_003165015.1">
    <property type="nucleotide sequence ID" value="NZ_BJNC01000009.1"/>
</dbReference>
<dbReference type="Proteomes" id="UP000596117">
    <property type="component" value="Chromosome"/>
</dbReference>
<evidence type="ECO:0000313" key="9">
    <source>
        <dbReference type="Proteomes" id="UP000287388"/>
    </source>
</evidence>
<gene>
    <name evidence="7" type="primary">zntR_1</name>
    <name evidence="5" type="ORF">EQG53_12645</name>
    <name evidence="6" type="ORF">I6H83_09810</name>
    <name evidence="7" type="ORF">NCTC11165_01255</name>
</gene>
<feature type="domain" description="HTH merR-type" evidence="4">
    <location>
        <begin position="6"/>
        <end position="73"/>
    </location>
</feature>
<keyword evidence="3" id="KW-0804">Transcription</keyword>
<dbReference type="InterPro" id="IPR015358">
    <property type="entry name" value="Tscrpt_reg_MerR_DNA-bd"/>
</dbReference>
<evidence type="ECO:0000313" key="8">
    <source>
        <dbReference type="Proteomes" id="UP000250358"/>
    </source>
</evidence>
<dbReference type="Proteomes" id="UP000287388">
    <property type="component" value="Chromosome"/>
</dbReference>
<dbReference type="Pfam" id="PF00376">
    <property type="entry name" value="MerR"/>
    <property type="match status" value="1"/>
</dbReference>
<dbReference type="InterPro" id="IPR009061">
    <property type="entry name" value="DNA-bd_dom_put_sf"/>
</dbReference>
<reference evidence="6 10" key="3">
    <citation type="submission" date="2020-12" db="EMBL/GenBank/DDBJ databases">
        <title>FDA dAtabase for Regulatory Grade micrObial Sequences (FDA-ARGOS): Supporting development and validation of Infectious Disease Dx tests.</title>
        <authorList>
            <person name="Kerrigan L."/>
            <person name="Long C."/>
            <person name="Tallon L."/>
            <person name="Sadzewicz L."/>
            <person name="Zhao X."/>
            <person name="Boylan J."/>
            <person name="Ott S."/>
            <person name="Bowen H."/>
            <person name="Vavikolanu K."/>
            <person name="Mehta A."/>
            <person name="Aluvathingal J."/>
            <person name="Nadendla S."/>
            <person name="Yan Y."/>
            <person name="Sichtig H."/>
        </authorList>
    </citation>
    <scope>NUCLEOTIDE SEQUENCE [LARGE SCALE GENOMIC DNA]</scope>
    <source>
        <strain evidence="6 10">FDAARGOS_1026</strain>
    </source>
</reference>
<dbReference type="SUPFAM" id="SSF46955">
    <property type="entry name" value="Putative DNA-binding domain"/>
    <property type="match status" value="1"/>
</dbReference>
<evidence type="ECO:0000313" key="6">
    <source>
        <dbReference type="EMBL" id="QQB87485.1"/>
    </source>
</evidence>
<sequence length="140" mass="15718">MSQGVTIGQASKASGIKAPTIRYYEQIQLLPSPPRSEGNRRLYDADDLRRLRFIRHARELGFEIEPIRELLALAGDPSRPCQSADSIARSHLADIDHKIARLTALRAEVARMTHCIQESAEKCRVIEVLGDHSGCLHDRH</sequence>
<dbReference type="InterPro" id="IPR047057">
    <property type="entry name" value="MerR_fam"/>
</dbReference>
<dbReference type="InterPro" id="IPR000551">
    <property type="entry name" value="MerR-type_HTH_dom"/>
</dbReference>
<dbReference type="KEGG" id="bdm:EQG53_12645"/>
<dbReference type="Gene3D" id="1.10.1660.10">
    <property type="match status" value="1"/>
</dbReference>
<evidence type="ECO:0000313" key="7">
    <source>
        <dbReference type="EMBL" id="SPU43862.1"/>
    </source>
</evidence>
<evidence type="ECO:0000313" key="5">
    <source>
        <dbReference type="EMBL" id="QAT15130.1"/>
    </source>
</evidence>
<dbReference type="PRINTS" id="PR00040">
    <property type="entry name" value="HTHMERR"/>
</dbReference>
<dbReference type="SMART" id="SM00422">
    <property type="entry name" value="HTH_MERR"/>
    <property type="match status" value="1"/>
</dbReference>
<dbReference type="GO" id="GO:0003677">
    <property type="term" value="F:DNA binding"/>
    <property type="evidence" value="ECO:0007669"/>
    <property type="project" value="UniProtKB-KW"/>
</dbReference>
<reference evidence="5 9" key="2">
    <citation type="submission" date="2019-01" db="EMBL/GenBank/DDBJ databases">
        <title>Brevundimonas diminuta Genome sequencing and assembly.</title>
        <authorList>
            <person name="Chen H."/>
        </authorList>
    </citation>
    <scope>NUCLEOTIDE SEQUENCE [LARGE SCALE GENOMIC DNA]</scope>
    <source>
        <strain evidence="5">ATCC</strain>
        <strain evidence="9">ATCC(B) 19146</strain>
    </source>
</reference>
<evidence type="ECO:0000256" key="3">
    <source>
        <dbReference type="ARBA" id="ARBA00023163"/>
    </source>
</evidence>
<keyword evidence="10" id="KW-1185">Reference proteome</keyword>
<keyword evidence="2" id="KW-0238">DNA-binding</keyword>
<keyword evidence="1" id="KW-0805">Transcription regulation</keyword>
<dbReference type="GO" id="GO:0003700">
    <property type="term" value="F:DNA-binding transcription factor activity"/>
    <property type="evidence" value="ECO:0007669"/>
    <property type="project" value="InterPro"/>
</dbReference>
<evidence type="ECO:0000313" key="10">
    <source>
        <dbReference type="Proteomes" id="UP000596117"/>
    </source>
</evidence>
<evidence type="ECO:0000256" key="1">
    <source>
        <dbReference type="ARBA" id="ARBA00023015"/>
    </source>
</evidence>
<dbReference type="EMBL" id="CP066026">
    <property type="protein sequence ID" value="QQB87485.1"/>
    <property type="molecule type" value="Genomic_DNA"/>
</dbReference>
<dbReference type="GeneID" id="56576952"/>
<name>A0A246KII2_BREDI</name>